<evidence type="ECO:0000259" key="7">
    <source>
        <dbReference type="Pfam" id="PF12823"/>
    </source>
</evidence>
<reference evidence="8 9" key="1">
    <citation type="submission" date="2017-04" db="EMBL/GenBank/DDBJ databases">
        <title>Comparative genome analysis of Subtercola boreus.</title>
        <authorList>
            <person name="Cho Y.-J."/>
            <person name="Cho A."/>
            <person name="Kim O.-S."/>
            <person name="Lee J.-I."/>
        </authorList>
    </citation>
    <scope>NUCLEOTIDE SEQUENCE [LARGE SCALE GENOMIC DNA]</scope>
    <source>
        <strain evidence="8 9">K300</strain>
    </source>
</reference>
<keyword evidence="3 6" id="KW-0812">Transmembrane</keyword>
<accession>A0A3E0VJ98</accession>
<evidence type="ECO:0000256" key="2">
    <source>
        <dbReference type="ARBA" id="ARBA00022475"/>
    </source>
</evidence>
<protein>
    <recommendedName>
        <fullName evidence="7">DUF3817 domain-containing protein</fullName>
    </recommendedName>
</protein>
<dbReference type="NCBIfam" id="TIGR03954">
    <property type="entry name" value="integ_memb_HG"/>
    <property type="match status" value="1"/>
</dbReference>
<dbReference type="PANTHER" id="PTHR40077">
    <property type="entry name" value="MEMBRANE PROTEIN-RELATED"/>
    <property type="match status" value="1"/>
</dbReference>
<dbReference type="GO" id="GO:0005886">
    <property type="term" value="C:plasma membrane"/>
    <property type="evidence" value="ECO:0007669"/>
    <property type="project" value="UniProtKB-SubCell"/>
</dbReference>
<keyword evidence="4 6" id="KW-1133">Transmembrane helix</keyword>
<keyword evidence="9" id="KW-1185">Reference proteome</keyword>
<comment type="subcellular location">
    <subcellularLocation>
        <location evidence="1">Cell membrane</location>
        <topology evidence="1">Multi-pass membrane protein</topology>
    </subcellularLocation>
</comment>
<evidence type="ECO:0000256" key="3">
    <source>
        <dbReference type="ARBA" id="ARBA00022692"/>
    </source>
</evidence>
<comment type="caution">
    <text evidence="8">The sequence shown here is derived from an EMBL/GenBank/DDBJ whole genome shotgun (WGS) entry which is preliminary data.</text>
</comment>
<dbReference type="Pfam" id="PF12823">
    <property type="entry name" value="DUF3817"/>
    <property type="match status" value="1"/>
</dbReference>
<gene>
    <name evidence="8" type="ORF">B7R54_13080</name>
</gene>
<name>A0A3E0VJ98_9MICO</name>
<keyword evidence="5 6" id="KW-0472">Membrane</keyword>
<feature type="domain" description="DUF3817" evidence="7">
    <location>
        <begin position="17"/>
        <end position="126"/>
    </location>
</feature>
<evidence type="ECO:0000256" key="1">
    <source>
        <dbReference type="ARBA" id="ARBA00004651"/>
    </source>
</evidence>
<dbReference type="RefSeq" id="WP_116415431.1">
    <property type="nucleotide sequence ID" value="NZ_NBWZ01000001.1"/>
</dbReference>
<dbReference type="InterPro" id="IPR023845">
    <property type="entry name" value="DUF3817_TM"/>
</dbReference>
<dbReference type="AlphaFoldDB" id="A0A3E0VJ98"/>
<dbReference type="EMBL" id="NBWZ01000001">
    <property type="protein sequence ID" value="RFA10034.1"/>
    <property type="molecule type" value="Genomic_DNA"/>
</dbReference>
<dbReference type="OrthoDB" id="9342687at2"/>
<proteinExistence type="predicted"/>
<evidence type="ECO:0000256" key="5">
    <source>
        <dbReference type="ARBA" id="ARBA00023136"/>
    </source>
</evidence>
<dbReference type="Proteomes" id="UP000256486">
    <property type="component" value="Unassembled WGS sequence"/>
</dbReference>
<evidence type="ECO:0000256" key="6">
    <source>
        <dbReference type="SAM" id="Phobius"/>
    </source>
</evidence>
<organism evidence="8 9">
    <name type="scientific">Subtercola boreus</name>
    <dbReference type="NCBI Taxonomy" id="120213"/>
    <lineage>
        <taxon>Bacteria</taxon>
        <taxon>Bacillati</taxon>
        <taxon>Actinomycetota</taxon>
        <taxon>Actinomycetes</taxon>
        <taxon>Micrococcales</taxon>
        <taxon>Microbacteriaceae</taxon>
        <taxon>Subtercola</taxon>
    </lineage>
</organism>
<evidence type="ECO:0000256" key="4">
    <source>
        <dbReference type="ARBA" id="ARBA00022989"/>
    </source>
</evidence>
<evidence type="ECO:0000313" key="9">
    <source>
        <dbReference type="Proteomes" id="UP000256486"/>
    </source>
</evidence>
<evidence type="ECO:0000313" key="8">
    <source>
        <dbReference type="EMBL" id="RFA10034.1"/>
    </source>
</evidence>
<feature type="transmembrane region" description="Helical" evidence="6">
    <location>
        <begin position="20"/>
        <end position="40"/>
    </location>
</feature>
<dbReference type="PANTHER" id="PTHR40077:SF2">
    <property type="entry name" value="MEMBRANE PROTEIN"/>
    <property type="match status" value="1"/>
</dbReference>
<keyword evidence="2" id="KW-1003">Cell membrane</keyword>
<feature type="transmembrane region" description="Helical" evidence="6">
    <location>
        <begin position="100"/>
        <end position="120"/>
    </location>
</feature>
<feature type="transmembrane region" description="Helical" evidence="6">
    <location>
        <begin position="68"/>
        <end position="88"/>
    </location>
</feature>
<sequence length="155" mass="17207">MPLEPKRADFGRIRSALTFYRVCSVITGTFLLLLCAEMLLKYTPIGVEIELGGPQGFLALVPDGSVTAVNLSTIILIVHGWFYVVYLFSCFRVWSRMRWGFTRFIVLALGGVIPLLSFFLEGRIAREITAYLAAREAQPANPVASTQPPVEASHQ</sequence>